<feature type="transmembrane region" description="Helical" evidence="2">
    <location>
        <begin position="94"/>
        <end position="112"/>
    </location>
</feature>
<evidence type="ECO:0000256" key="1">
    <source>
        <dbReference type="SAM" id="Coils"/>
    </source>
</evidence>
<accession>A0A3M8Q3I3</accession>
<feature type="transmembrane region" description="Helical" evidence="2">
    <location>
        <begin position="455"/>
        <end position="478"/>
    </location>
</feature>
<evidence type="ECO:0000256" key="2">
    <source>
        <dbReference type="SAM" id="Phobius"/>
    </source>
</evidence>
<dbReference type="EMBL" id="RIZG01000005">
    <property type="protein sequence ID" value="RNF50606.1"/>
    <property type="molecule type" value="Genomic_DNA"/>
</dbReference>
<dbReference type="RefSeq" id="WP_123095891.1">
    <property type="nucleotide sequence ID" value="NZ_RIZG01000005.1"/>
</dbReference>
<gene>
    <name evidence="3" type="ORF">EBI00_10595</name>
</gene>
<name>A0A3M8Q3I3_9GAMM</name>
<evidence type="ECO:0000313" key="3">
    <source>
        <dbReference type="EMBL" id="RNF50606.1"/>
    </source>
</evidence>
<dbReference type="AlphaFoldDB" id="A0A3M8Q3I3"/>
<dbReference type="Proteomes" id="UP000280507">
    <property type="component" value="Unassembled WGS sequence"/>
</dbReference>
<comment type="caution">
    <text evidence="3">The sequence shown here is derived from an EMBL/GenBank/DDBJ whole genome shotgun (WGS) entry which is preliminary data.</text>
</comment>
<keyword evidence="2" id="KW-0812">Transmembrane</keyword>
<evidence type="ECO:0000313" key="4">
    <source>
        <dbReference type="Proteomes" id="UP000280507"/>
    </source>
</evidence>
<keyword evidence="2" id="KW-1133">Transmembrane helix</keyword>
<organism evidence="3 4">
    <name type="scientific">Marinomonas hwangdonensis</name>
    <dbReference type="NCBI Taxonomy" id="1053647"/>
    <lineage>
        <taxon>Bacteria</taxon>
        <taxon>Pseudomonadati</taxon>
        <taxon>Pseudomonadota</taxon>
        <taxon>Gammaproteobacteria</taxon>
        <taxon>Oceanospirillales</taxon>
        <taxon>Oceanospirillaceae</taxon>
        <taxon>Marinomonas</taxon>
    </lineage>
</organism>
<sequence length="508" mass="58510">MEANNKLSNQKLFNIGVSLVKFAWVVEILAVSIGFLISIIVSFSVYAELNKTNRTLTFGDYSSILVAALPFVLVAVVEAAKIPVATALMYAKHFWWRVLFFIGLLLLAGITFETMLNGFERNFSGLNITIDEKKNESLLLQDKIDVLENRKEKINIIDIQKIENDYLTNVQYANNAYYTALDKERAHINQQINQLSSESDNRKQYQEEIDDLHAKERDIYSSWDKERDELQKRLRSLLNNYVAGTQNDKQLLQRELDDLKAEMQQQLSEAGFFTRNQVEAKYRKLITDKEERLYSVADRSTGSSALDQQTQSEKQLQDQLQVLGRDYQKRIDLGRSRIDYLEKQILAHSLDNEQKRQSFRASFDRIVQQAEQSRNSSINRAAKEKEALLSEFDLIQQEVKIIDKEIYGINQEQSIIKHEINRLVNSNQIYRLAAYVSNKEQAIDVPKSTVGLVALIWFSSLAFVSAVTGVFLAIAGIYMQRTYARDDEYDHTANRNTPQSPQTIENQV</sequence>
<keyword evidence="4" id="KW-1185">Reference proteome</keyword>
<feature type="transmembrane region" description="Helical" evidence="2">
    <location>
        <begin position="61"/>
        <end position="82"/>
    </location>
</feature>
<dbReference type="OrthoDB" id="6188877at2"/>
<feature type="transmembrane region" description="Helical" evidence="2">
    <location>
        <begin position="12"/>
        <end position="41"/>
    </location>
</feature>
<reference evidence="3 4" key="1">
    <citation type="journal article" date="2012" name="Int. J. Syst. Evol. Microbiol.">
        <title>Marinomonas hwangdonensis sp. nov., isolated from seawater.</title>
        <authorList>
            <person name="Jung Y.T."/>
            <person name="Oh T.K."/>
            <person name="Yoon J.H."/>
        </authorList>
    </citation>
    <scope>NUCLEOTIDE SEQUENCE [LARGE SCALE GENOMIC DNA]</scope>
    <source>
        <strain evidence="3 4">HDW-15</strain>
    </source>
</reference>
<feature type="coiled-coil region" evidence="1">
    <location>
        <begin position="178"/>
        <end position="269"/>
    </location>
</feature>
<keyword evidence="1" id="KW-0175">Coiled coil</keyword>
<proteinExistence type="predicted"/>
<protein>
    <submittedName>
        <fullName evidence="3">Uncharacterized protein</fullName>
    </submittedName>
</protein>
<keyword evidence="2" id="KW-0472">Membrane</keyword>